<dbReference type="EMBL" id="DSTX01000001">
    <property type="protein sequence ID" value="HFK19725.1"/>
    <property type="molecule type" value="Genomic_DNA"/>
</dbReference>
<dbReference type="Pfam" id="PF02775">
    <property type="entry name" value="TPP_enzyme_C"/>
    <property type="match status" value="1"/>
</dbReference>
<dbReference type="Gene3D" id="3.40.50.970">
    <property type="match status" value="2"/>
</dbReference>
<evidence type="ECO:0000313" key="3">
    <source>
        <dbReference type="EMBL" id="HFK19725.1"/>
    </source>
</evidence>
<dbReference type="GO" id="GO:0044272">
    <property type="term" value="P:sulfur compound biosynthetic process"/>
    <property type="evidence" value="ECO:0007669"/>
    <property type="project" value="UniProtKB-ARBA"/>
</dbReference>
<dbReference type="InterPro" id="IPR011766">
    <property type="entry name" value="TPP_enzyme_TPP-bd"/>
</dbReference>
<dbReference type="GO" id="GO:0030976">
    <property type="term" value="F:thiamine pyrophosphate binding"/>
    <property type="evidence" value="ECO:0007669"/>
    <property type="project" value="InterPro"/>
</dbReference>
<evidence type="ECO:0000259" key="2">
    <source>
        <dbReference type="Pfam" id="PF02775"/>
    </source>
</evidence>
<dbReference type="SUPFAM" id="SSF52518">
    <property type="entry name" value="Thiamin diphosphate-binding fold (THDP-binding)"/>
    <property type="match status" value="1"/>
</dbReference>
<accession>A0A7C3EZ64</accession>
<dbReference type="InterPro" id="IPR051479">
    <property type="entry name" value="PorB-like"/>
</dbReference>
<keyword evidence="1" id="KW-0560">Oxidoreductase</keyword>
<dbReference type="AlphaFoldDB" id="A0A7C3EZ64"/>
<feature type="domain" description="Thiamine pyrophosphate enzyme TPP-binding" evidence="2">
    <location>
        <begin position="65"/>
        <end position="202"/>
    </location>
</feature>
<comment type="caution">
    <text evidence="3">The sequence shown here is derived from an EMBL/GenBank/DDBJ whole genome shotgun (WGS) entry which is preliminary data.</text>
</comment>
<dbReference type="GO" id="GO:0016491">
    <property type="term" value="F:oxidoreductase activity"/>
    <property type="evidence" value="ECO:0007669"/>
    <property type="project" value="UniProtKB-KW"/>
</dbReference>
<dbReference type="InterPro" id="IPR029061">
    <property type="entry name" value="THDP-binding"/>
</dbReference>
<organism evidence="3">
    <name type="scientific">Candidatus Methanomethylicus mesodigestus</name>
    <dbReference type="NCBI Taxonomy" id="1867258"/>
    <lineage>
        <taxon>Archaea</taxon>
        <taxon>Thermoproteota</taxon>
        <taxon>Methanosuratincolia</taxon>
        <taxon>Candidatus Methanomethylicales</taxon>
        <taxon>Candidatus Methanomethylicaceae</taxon>
        <taxon>Candidatus Methanomethylicus</taxon>
    </lineage>
</organism>
<protein>
    <submittedName>
        <fullName evidence="3">3-methyl-2-oxobutanoate dehydrogenase subunit beta</fullName>
    </submittedName>
</protein>
<dbReference type="GO" id="GO:0006082">
    <property type="term" value="P:organic acid metabolic process"/>
    <property type="evidence" value="ECO:0007669"/>
    <property type="project" value="UniProtKB-ARBA"/>
</dbReference>
<dbReference type="NCBIfam" id="NF008818">
    <property type="entry name" value="PRK11864.1"/>
    <property type="match status" value="1"/>
</dbReference>
<dbReference type="PANTHER" id="PTHR42897:SF1">
    <property type="entry name" value="2-OXOACID OXIDOREDUCTASE (FERREDOXIN)"/>
    <property type="match status" value="1"/>
</dbReference>
<reference evidence="3" key="1">
    <citation type="journal article" date="2020" name="mSystems">
        <title>Genome- and Community-Level Interaction Insights into Carbon Utilization and Element Cycling Functions of Hydrothermarchaeota in Hydrothermal Sediment.</title>
        <authorList>
            <person name="Zhou Z."/>
            <person name="Liu Y."/>
            <person name="Xu W."/>
            <person name="Pan J."/>
            <person name="Luo Z.H."/>
            <person name="Li M."/>
        </authorList>
    </citation>
    <scope>NUCLEOTIDE SEQUENCE [LARGE SCALE GENOMIC DNA]</scope>
    <source>
        <strain evidence="3">SpSt-468</strain>
    </source>
</reference>
<proteinExistence type="predicted"/>
<dbReference type="CDD" id="cd03376">
    <property type="entry name" value="TPP_PFOR_porB_like"/>
    <property type="match status" value="1"/>
</dbReference>
<name>A0A7C3EZ64_9CREN</name>
<sequence length="297" mass="31919">MITLKDLPVEEYYLPGNAACSGCASALSIRIALKILGPKIIVVIPACCASVIQGYYPKSPSKVPIMNTAFAATAATASGIVAGLEVKGRKGIAVMGWAGDGGTADIGIQALSGAAERNEDFIYICYDNEAYMNTGTQSSSATPRGAKTTTAVMGKGERKKDVPEIMIAHDIPYVATACAAYPLDFAEKVSKAMRLKGLKYIHLLSPCPPGWRFPTEKMVEVGKAAVMTGAWILYEWEGGKYTLTGPSKGLIDKARRRPLKEYLAMQGRFSKIPEAEVEALQRDVDSKWEAMKKRLGA</sequence>
<evidence type="ECO:0000256" key="1">
    <source>
        <dbReference type="ARBA" id="ARBA00023002"/>
    </source>
</evidence>
<gene>
    <name evidence="3" type="ORF">ENS19_00390</name>
</gene>
<dbReference type="PANTHER" id="PTHR42897">
    <property type="entry name" value="PYRUVATE SYNTHASE SUBUNIT PORB"/>
    <property type="match status" value="1"/>
</dbReference>